<dbReference type="EMBL" id="BGPR01214466">
    <property type="protein sequence ID" value="GBN49128.1"/>
    <property type="molecule type" value="Genomic_DNA"/>
</dbReference>
<reference evidence="1 2" key="1">
    <citation type="journal article" date="2019" name="Sci. Rep.">
        <title>Orb-weaving spider Araneus ventricosus genome elucidates the spidroin gene catalogue.</title>
        <authorList>
            <person name="Kono N."/>
            <person name="Nakamura H."/>
            <person name="Ohtoshi R."/>
            <person name="Moran D.A.P."/>
            <person name="Shinohara A."/>
            <person name="Yoshida Y."/>
            <person name="Fujiwara M."/>
            <person name="Mori M."/>
            <person name="Tomita M."/>
            <person name="Arakawa K."/>
        </authorList>
    </citation>
    <scope>NUCLEOTIDE SEQUENCE [LARGE SCALE GENOMIC DNA]</scope>
</reference>
<gene>
    <name evidence="1" type="ORF">AVEN_62647_1</name>
</gene>
<comment type="caution">
    <text evidence="1">The sequence shown here is derived from an EMBL/GenBank/DDBJ whole genome shotgun (WGS) entry which is preliminary data.</text>
</comment>
<organism evidence="1 2">
    <name type="scientific">Araneus ventricosus</name>
    <name type="common">Orbweaver spider</name>
    <name type="synonym">Epeira ventricosa</name>
    <dbReference type="NCBI Taxonomy" id="182803"/>
    <lineage>
        <taxon>Eukaryota</taxon>
        <taxon>Metazoa</taxon>
        <taxon>Ecdysozoa</taxon>
        <taxon>Arthropoda</taxon>
        <taxon>Chelicerata</taxon>
        <taxon>Arachnida</taxon>
        <taxon>Araneae</taxon>
        <taxon>Araneomorphae</taxon>
        <taxon>Entelegynae</taxon>
        <taxon>Araneoidea</taxon>
        <taxon>Araneidae</taxon>
        <taxon>Araneus</taxon>
    </lineage>
</organism>
<dbReference type="Proteomes" id="UP000499080">
    <property type="component" value="Unassembled WGS sequence"/>
</dbReference>
<evidence type="ECO:0000313" key="1">
    <source>
        <dbReference type="EMBL" id="GBN49128.1"/>
    </source>
</evidence>
<dbReference type="AlphaFoldDB" id="A0A4Y2PAX7"/>
<accession>A0A4Y2PAX7</accession>
<proteinExistence type="predicted"/>
<keyword evidence="2" id="KW-1185">Reference proteome</keyword>
<evidence type="ECO:0000313" key="2">
    <source>
        <dbReference type="Proteomes" id="UP000499080"/>
    </source>
</evidence>
<sequence>YRRKGSDKPKLYSPTVCVSFQIAAITRLRVLTTVRLDKNFLVLLLRKGSDKLEIYSTTGCVSSKSLLGYKTILRKEPCVSLVVLNDANDQRKNRWCPPNDVTLNVISQYKRVFTYQALILCSFVDTFFCCSSDEMAKVPSDKVFRCKNSTSDQLAYLDRRLDCGHLFHRKCLFTWGYSGIPCTWDQEGIPHPWDSESIPCPKCHSRDGYGRTLCHLDFDKKKSQ</sequence>
<protein>
    <submittedName>
        <fullName evidence="1">Uncharacterized protein</fullName>
    </submittedName>
</protein>
<name>A0A4Y2PAX7_ARAVE</name>
<feature type="non-terminal residue" evidence="1">
    <location>
        <position position="1"/>
    </location>
</feature>